<dbReference type="Proteomes" id="UP000030588">
    <property type="component" value="Unassembled WGS sequence"/>
</dbReference>
<evidence type="ECO:0000256" key="5">
    <source>
        <dbReference type="ARBA" id="ARBA00023136"/>
    </source>
</evidence>
<evidence type="ECO:0000256" key="3">
    <source>
        <dbReference type="ARBA" id="ARBA00022692"/>
    </source>
</evidence>
<dbReference type="GO" id="GO:0005886">
    <property type="term" value="C:plasma membrane"/>
    <property type="evidence" value="ECO:0007669"/>
    <property type="project" value="UniProtKB-SubCell"/>
</dbReference>
<comment type="subcellular location">
    <subcellularLocation>
        <location evidence="1">Cell membrane</location>
        <topology evidence="1">Multi-pass membrane protein</topology>
    </subcellularLocation>
</comment>
<keyword evidence="5 6" id="KW-0472">Membrane</keyword>
<dbReference type="Pfam" id="PF03899">
    <property type="entry name" value="ATP-synt_I"/>
    <property type="match status" value="1"/>
</dbReference>
<dbReference type="PANTHER" id="PTHR40035">
    <property type="entry name" value="ATP SYNTHASE PROTEIN I"/>
    <property type="match status" value="1"/>
</dbReference>
<dbReference type="STRING" id="363870.NG54_01100"/>
<keyword evidence="4 6" id="KW-1133">Transmembrane helix</keyword>
<name>A0A0A6VEK6_9BACI</name>
<proteinExistence type="predicted"/>
<reference evidence="8 10" key="2">
    <citation type="submission" date="2020-02" db="EMBL/GenBank/DDBJ databases">
        <authorList>
            <person name="Feng H."/>
        </authorList>
    </citation>
    <scope>NUCLEOTIDE SEQUENCE [LARGE SCALE GENOMIC DNA]</scope>
    <source>
        <strain evidence="8 10">Gsoil 114</strain>
    </source>
</reference>
<dbReference type="OrthoDB" id="2355635at2"/>
<reference evidence="7 9" key="1">
    <citation type="submission" date="2014-10" db="EMBL/GenBank/DDBJ databases">
        <title>Draft genome of phytase producing Bacillus ginsengihumi strain M2.11.</title>
        <authorList>
            <person name="Toymentseva A."/>
            <person name="Boulygina E.A."/>
            <person name="Kazakov S.V."/>
            <person name="Kayumov I."/>
            <person name="Suleimanova A.D."/>
            <person name="Mardanova A.M."/>
            <person name="Maria S.N."/>
            <person name="Sergey M.Y."/>
            <person name="Sharipova M.R."/>
        </authorList>
    </citation>
    <scope>NUCLEOTIDE SEQUENCE [LARGE SCALE GENOMIC DNA]</scope>
    <source>
        <strain evidence="7 9">M2.11</strain>
    </source>
</reference>
<evidence type="ECO:0000313" key="10">
    <source>
        <dbReference type="Proteomes" id="UP000476934"/>
    </source>
</evidence>
<feature type="transmembrane region" description="Helical" evidence="6">
    <location>
        <begin position="12"/>
        <end position="28"/>
    </location>
</feature>
<keyword evidence="10" id="KW-1185">Reference proteome</keyword>
<dbReference type="Proteomes" id="UP000476934">
    <property type="component" value="Unassembled WGS sequence"/>
</dbReference>
<keyword evidence="2" id="KW-1003">Cell membrane</keyword>
<dbReference type="EMBL" id="JAAIWK010000001">
    <property type="protein sequence ID" value="NEY18390.1"/>
    <property type="molecule type" value="Genomic_DNA"/>
</dbReference>
<evidence type="ECO:0000313" key="9">
    <source>
        <dbReference type="Proteomes" id="UP000030588"/>
    </source>
</evidence>
<reference evidence="8 10" key="3">
    <citation type="submission" date="2020-03" db="EMBL/GenBank/DDBJ databases">
        <title>Bacillus aquiflavi sp. nov., isolated from yellow water of strong flavor Chinese baijiu in Yibin region of China.</title>
        <authorList>
            <person name="Xie J."/>
        </authorList>
    </citation>
    <scope>NUCLEOTIDE SEQUENCE [LARGE SCALE GENOMIC DNA]</scope>
    <source>
        <strain evidence="8 10">Gsoil 114</strain>
    </source>
</reference>
<evidence type="ECO:0000256" key="2">
    <source>
        <dbReference type="ARBA" id="ARBA00022475"/>
    </source>
</evidence>
<protein>
    <submittedName>
        <fullName evidence="7">ATP synthase I</fullName>
    </submittedName>
    <submittedName>
        <fullName evidence="8">ATP synthase subunit I</fullName>
    </submittedName>
</protein>
<evidence type="ECO:0000313" key="8">
    <source>
        <dbReference type="EMBL" id="NEY18390.1"/>
    </source>
</evidence>
<feature type="transmembrane region" description="Helical" evidence="6">
    <location>
        <begin position="34"/>
        <end position="53"/>
    </location>
</feature>
<evidence type="ECO:0000313" key="7">
    <source>
        <dbReference type="EMBL" id="KHD86695.1"/>
    </source>
</evidence>
<accession>A0A0A6VEK6</accession>
<evidence type="ECO:0000256" key="1">
    <source>
        <dbReference type="ARBA" id="ARBA00004651"/>
    </source>
</evidence>
<evidence type="ECO:0000256" key="6">
    <source>
        <dbReference type="SAM" id="Phobius"/>
    </source>
</evidence>
<dbReference type="EMBL" id="JRUN01000002">
    <property type="protein sequence ID" value="KHD86695.1"/>
    <property type="molecule type" value="Genomic_DNA"/>
</dbReference>
<dbReference type="PANTHER" id="PTHR40035:SF1">
    <property type="entry name" value="ATP SYNTHASE PROTEIN I"/>
    <property type="match status" value="1"/>
</dbReference>
<organism evidence="7 9">
    <name type="scientific">Heyndrickxia ginsengihumi</name>
    <dbReference type="NCBI Taxonomy" id="363870"/>
    <lineage>
        <taxon>Bacteria</taxon>
        <taxon>Bacillati</taxon>
        <taxon>Bacillota</taxon>
        <taxon>Bacilli</taxon>
        <taxon>Bacillales</taxon>
        <taxon>Bacillaceae</taxon>
        <taxon>Heyndrickxia</taxon>
    </lineage>
</organism>
<dbReference type="InterPro" id="IPR039072">
    <property type="entry name" value="ATP_synth_I_Bacilli"/>
</dbReference>
<feature type="transmembrane region" description="Helical" evidence="6">
    <location>
        <begin position="74"/>
        <end position="93"/>
    </location>
</feature>
<comment type="caution">
    <text evidence="7">The sequence shown here is derived from an EMBL/GenBank/DDBJ whole genome shotgun (WGS) entry which is preliminary data.</text>
</comment>
<evidence type="ECO:0000256" key="4">
    <source>
        <dbReference type="ARBA" id="ARBA00022989"/>
    </source>
</evidence>
<dbReference type="RefSeq" id="WP_025727651.1">
    <property type="nucleotide sequence ID" value="NZ_JAAIWK010000001.1"/>
</dbReference>
<dbReference type="AlphaFoldDB" id="A0A0A6VEK6"/>
<dbReference type="InterPro" id="IPR005598">
    <property type="entry name" value="ATP_synth_I"/>
</dbReference>
<feature type="transmembrane region" description="Helical" evidence="6">
    <location>
        <begin position="99"/>
        <end position="123"/>
    </location>
</feature>
<keyword evidence="3 6" id="KW-0812">Transmembrane</keyword>
<gene>
    <name evidence="8" type="ORF">G4D61_00215</name>
    <name evidence="7" type="ORF">NG54_01100</name>
</gene>
<sequence length="131" mass="14945">MPELLQVYKRQRKYMFFLLFLYLLGVGIPSYRPIFLGLLLGTTISLFNLRMLAKKTLSVTEGVQEVGRKKYRSLGTTWRMAAALAAVMIATKYPAIFNLLSVIIGIVTCYVVIMIDLMLSIIFDKLNSKER</sequence>